<evidence type="ECO:0000256" key="2">
    <source>
        <dbReference type="ARBA" id="ARBA00022448"/>
    </source>
</evidence>
<evidence type="ECO:0000256" key="3">
    <source>
        <dbReference type="ARBA" id="ARBA00022475"/>
    </source>
</evidence>
<feature type="domain" description="ABC transporter" evidence="11">
    <location>
        <begin position="460"/>
        <end position="695"/>
    </location>
</feature>
<dbReference type="PROSITE" id="PS00211">
    <property type="entry name" value="ABC_TRANSPORTER_1"/>
    <property type="match status" value="1"/>
</dbReference>
<feature type="transmembrane region" description="Helical" evidence="10">
    <location>
        <begin position="282"/>
        <end position="301"/>
    </location>
</feature>
<dbReference type="GO" id="GO:0005524">
    <property type="term" value="F:ATP binding"/>
    <property type="evidence" value="ECO:0007669"/>
    <property type="project" value="UniProtKB-KW"/>
</dbReference>
<dbReference type="GO" id="GO:0016887">
    <property type="term" value="F:ATP hydrolysis activity"/>
    <property type="evidence" value="ECO:0007669"/>
    <property type="project" value="InterPro"/>
</dbReference>
<dbReference type="OrthoDB" id="5288404at2"/>
<gene>
    <name evidence="13" type="ORF">A0U89_10365</name>
</gene>
<evidence type="ECO:0000256" key="7">
    <source>
        <dbReference type="ARBA" id="ARBA00022989"/>
    </source>
</evidence>
<dbReference type="EMBL" id="CP014674">
    <property type="protein sequence ID" value="AOX18273.1"/>
    <property type="molecule type" value="Genomic_DNA"/>
</dbReference>
<evidence type="ECO:0000259" key="12">
    <source>
        <dbReference type="PROSITE" id="PS50929"/>
    </source>
</evidence>
<keyword evidence="14" id="KW-1185">Reference proteome</keyword>
<evidence type="ECO:0000256" key="1">
    <source>
        <dbReference type="ARBA" id="ARBA00004651"/>
    </source>
</evidence>
<dbReference type="Proteomes" id="UP000179145">
    <property type="component" value="Chromosome"/>
</dbReference>
<evidence type="ECO:0000256" key="4">
    <source>
        <dbReference type="ARBA" id="ARBA00022692"/>
    </source>
</evidence>
<keyword evidence="4 10" id="KW-0812">Transmembrane</keyword>
<evidence type="ECO:0000256" key="9">
    <source>
        <dbReference type="SAM" id="MobiDB-lite"/>
    </source>
</evidence>
<dbReference type="STRING" id="153496.A0U89_10365"/>
<dbReference type="Gene3D" id="3.40.50.300">
    <property type="entry name" value="P-loop containing nucleotide triphosphate hydrolases"/>
    <property type="match status" value="1"/>
</dbReference>
<dbReference type="InterPro" id="IPR003593">
    <property type="entry name" value="AAA+_ATPase"/>
</dbReference>
<keyword evidence="7 10" id="KW-1133">Transmembrane helix</keyword>
<comment type="subcellular location">
    <subcellularLocation>
        <location evidence="1">Cell membrane</location>
        <topology evidence="1">Multi-pass membrane protein</topology>
    </subcellularLocation>
</comment>
<dbReference type="InterPro" id="IPR011527">
    <property type="entry name" value="ABC1_TM_dom"/>
</dbReference>
<proteinExistence type="predicted"/>
<accession>A0A1D8UXA6</accession>
<dbReference type="PROSITE" id="PS50929">
    <property type="entry name" value="ABC_TM1F"/>
    <property type="match status" value="1"/>
</dbReference>
<evidence type="ECO:0000256" key="6">
    <source>
        <dbReference type="ARBA" id="ARBA00022840"/>
    </source>
</evidence>
<feature type="transmembrane region" description="Helical" evidence="10">
    <location>
        <begin position="258"/>
        <end position="276"/>
    </location>
</feature>
<dbReference type="CDD" id="cd02259">
    <property type="entry name" value="Peptidase_C39_like"/>
    <property type="match status" value="1"/>
</dbReference>
<evidence type="ECO:0000256" key="10">
    <source>
        <dbReference type="SAM" id="Phobius"/>
    </source>
</evidence>
<dbReference type="PANTHER" id="PTHR24221:SF647">
    <property type="entry name" value="BLL6336 PROTEIN"/>
    <property type="match status" value="1"/>
</dbReference>
<dbReference type="InterPro" id="IPR017871">
    <property type="entry name" value="ABC_transporter-like_CS"/>
</dbReference>
<dbReference type="GO" id="GO:0034040">
    <property type="term" value="F:ATPase-coupled lipid transmembrane transporter activity"/>
    <property type="evidence" value="ECO:0007669"/>
    <property type="project" value="TreeGrafter"/>
</dbReference>
<dbReference type="GO" id="GO:0005886">
    <property type="term" value="C:plasma membrane"/>
    <property type="evidence" value="ECO:0007669"/>
    <property type="project" value="UniProtKB-SubCell"/>
</dbReference>
<dbReference type="PROSITE" id="PS50893">
    <property type="entry name" value="ABC_TRANSPORTER_2"/>
    <property type="match status" value="1"/>
</dbReference>
<evidence type="ECO:0000259" key="11">
    <source>
        <dbReference type="PROSITE" id="PS50893"/>
    </source>
</evidence>
<dbReference type="InterPro" id="IPR003439">
    <property type="entry name" value="ABC_transporter-like_ATP-bd"/>
</dbReference>
<dbReference type="FunFam" id="3.40.50.300:FF:000221">
    <property type="entry name" value="Multidrug ABC transporter ATP-binding protein"/>
    <property type="match status" value="1"/>
</dbReference>
<feature type="region of interest" description="Disordered" evidence="9">
    <location>
        <begin position="700"/>
        <end position="720"/>
    </location>
</feature>
<evidence type="ECO:0000313" key="14">
    <source>
        <dbReference type="Proteomes" id="UP000179145"/>
    </source>
</evidence>
<dbReference type="eggNOG" id="COG2274">
    <property type="taxonomic scope" value="Bacteria"/>
</dbReference>
<dbReference type="KEGG" id="kba:A0U89_10365"/>
<evidence type="ECO:0000256" key="8">
    <source>
        <dbReference type="ARBA" id="ARBA00023136"/>
    </source>
</evidence>
<sequence length="720" mass="79801">MAAAKHHGIDLDIRDFAAEPGEASPSPASLARWLNEQGAVAKGMRIKWRFLIRLQNTPPIVLMFRDGSAALMVRADPERGVVWLRDPLGDDGSTPVAVDELRLSQVWTGDVLLVKRRRDLSEADAPFDLAWFAKIVLREKKSLRDILFASMTLSVLSIFPALIVMQVVDRVVNYHSMATLVSITGIVVILSFYEVLLTYARRELTLVMTTRIDTRISLHAFNRLLALPLEFYEREQTGRVLGRYMALYKVRDFLTGRLMSTMLDMFTLVVILPLLFYMSATLAWMTVACAGLIGLIIVIFLSPVGRVYGRMIEAEMDRGSVLYETVAGIRTVKTLALEPTRRARWDEATASVVRWKLAAGRMANWPSTLVMPLDMFINRGIILVGAYLALQSSTGMQAGALMAFMMLGGRVAAPLVNLAKLLEEVNEVSTSLNEAGLVLNQPTETKALTTGMRPRIQGALSFSDVNFSYPGATTRALNDVNFDIPAGTMLGLVGRSGSGKSTVTRLLQGVSRNYTGYLRLDGIELREINLTHLRRSFGVVLQDNFLFRGTVRDNITAGRPGYTTDDVVRAARLAGAEEFIDRMPAGYDTWIEEGSTNISGGQRQRLAIARAVISDPKLMILDEATSALDPESEALVNANLQRIGKGRTMVIVSHRLSSLVDCDQICVMERGHVADIAPHEILLQRCEIYRTLWLQQNRHQNSAGRRRNDADADSLLVEGD</sequence>
<protein>
    <submittedName>
        <fullName evidence="13">ABC transporter ATP-binding protein</fullName>
    </submittedName>
</protein>
<evidence type="ECO:0000313" key="13">
    <source>
        <dbReference type="EMBL" id="AOX18273.1"/>
    </source>
</evidence>
<organism evidence="13 14">
    <name type="scientific">Kozakia baliensis</name>
    <dbReference type="NCBI Taxonomy" id="153496"/>
    <lineage>
        <taxon>Bacteria</taxon>
        <taxon>Pseudomonadati</taxon>
        <taxon>Pseudomonadota</taxon>
        <taxon>Alphaproteobacteria</taxon>
        <taxon>Acetobacterales</taxon>
        <taxon>Acetobacteraceae</taxon>
        <taxon>Kozakia</taxon>
    </lineage>
</organism>
<dbReference type="GO" id="GO:0140359">
    <property type="term" value="F:ABC-type transporter activity"/>
    <property type="evidence" value="ECO:0007669"/>
    <property type="project" value="InterPro"/>
</dbReference>
<dbReference type="SMART" id="SM00382">
    <property type="entry name" value="AAA"/>
    <property type="match status" value="1"/>
</dbReference>
<keyword evidence="2" id="KW-0813">Transport</keyword>
<name>A0A1D8UXA6_9PROT</name>
<dbReference type="Gene3D" id="3.90.70.10">
    <property type="entry name" value="Cysteine proteinases"/>
    <property type="match status" value="1"/>
</dbReference>
<keyword evidence="6 13" id="KW-0067">ATP-binding</keyword>
<keyword evidence="8 10" id="KW-0472">Membrane</keyword>
<dbReference type="InterPro" id="IPR039421">
    <property type="entry name" value="Type_1_exporter"/>
</dbReference>
<dbReference type="Pfam" id="PF00005">
    <property type="entry name" value="ABC_tran"/>
    <property type="match status" value="1"/>
</dbReference>
<dbReference type="SUPFAM" id="SSF52540">
    <property type="entry name" value="P-loop containing nucleoside triphosphate hydrolases"/>
    <property type="match status" value="1"/>
</dbReference>
<dbReference type="SUPFAM" id="SSF90123">
    <property type="entry name" value="ABC transporter transmembrane region"/>
    <property type="match status" value="1"/>
</dbReference>
<feature type="transmembrane region" description="Helical" evidence="10">
    <location>
        <begin position="146"/>
        <end position="168"/>
    </location>
</feature>
<dbReference type="PANTHER" id="PTHR24221">
    <property type="entry name" value="ATP-BINDING CASSETTE SUB-FAMILY B"/>
    <property type="match status" value="1"/>
</dbReference>
<dbReference type="InterPro" id="IPR036640">
    <property type="entry name" value="ABC1_TM_sf"/>
</dbReference>
<reference evidence="13 14" key="1">
    <citation type="journal article" date="2016" name="Microb. Cell Fact.">
        <title>Dissection of exopolysaccharide biosynthesis in Kozakia baliensis.</title>
        <authorList>
            <person name="Brandt J.U."/>
            <person name="Jakob F."/>
            <person name="Behr J."/>
            <person name="Geissler A.J."/>
            <person name="Vogel R.F."/>
        </authorList>
    </citation>
    <scope>NUCLEOTIDE SEQUENCE [LARGE SCALE GENOMIC DNA]</scope>
    <source>
        <strain evidence="13 14">DSM 14400</strain>
    </source>
</reference>
<dbReference type="InterPro" id="IPR027417">
    <property type="entry name" value="P-loop_NTPase"/>
</dbReference>
<feature type="transmembrane region" description="Helical" evidence="10">
    <location>
        <begin position="174"/>
        <end position="196"/>
    </location>
</feature>
<dbReference type="RefSeq" id="WP_029605613.1">
    <property type="nucleotide sequence ID" value="NZ_BJVW01000001.1"/>
</dbReference>
<dbReference type="Pfam" id="PF00664">
    <property type="entry name" value="ABC_membrane"/>
    <property type="match status" value="1"/>
</dbReference>
<keyword evidence="5" id="KW-0547">Nucleotide-binding</keyword>
<evidence type="ECO:0000256" key="5">
    <source>
        <dbReference type="ARBA" id="ARBA00022741"/>
    </source>
</evidence>
<dbReference type="Gene3D" id="1.20.1560.10">
    <property type="entry name" value="ABC transporter type 1, transmembrane domain"/>
    <property type="match status" value="1"/>
</dbReference>
<dbReference type="CDD" id="cd18783">
    <property type="entry name" value="ABC_6TM_PrtD_LapB_HlyB_like"/>
    <property type="match status" value="1"/>
</dbReference>
<dbReference type="AlphaFoldDB" id="A0A1D8UXA6"/>
<keyword evidence="3" id="KW-1003">Cell membrane</keyword>
<feature type="domain" description="ABC transmembrane type-1" evidence="12">
    <location>
        <begin position="146"/>
        <end position="427"/>
    </location>
</feature>